<dbReference type="Proteomes" id="UP000887578">
    <property type="component" value="Unplaced"/>
</dbReference>
<dbReference type="InterPro" id="IPR000209">
    <property type="entry name" value="Peptidase_S8/S53_dom"/>
</dbReference>
<organism evidence="2 3">
    <name type="scientific">Panagrolaimus davidi</name>
    <dbReference type="NCBI Taxonomy" id="227884"/>
    <lineage>
        <taxon>Eukaryota</taxon>
        <taxon>Metazoa</taxon>
        <taxon>Ecdysozoa</taxon>
        <taxon>Nematoda</taxon>
        <taxon>Chromadorea</taxon>
        <taxon>Rhabditida</taxon>
        <taxon>Tylenchina</taxon>
        <taxon>Panagrolaimomorpha</taxon>
        <taxon>Panagrolaimoidea</taxon>
        <taxon>Panagrolaimidae</taxon>
        <taxon>Panagrolaimus</taxon>
    </lineage>
</organism>
<dbReference type="GO" id="GO:0006508">
    <property type="term" value="P:proteolysis"/>
    <property type="evidence" value="ECO:0007669"/>
    <property type="project" value="InterPro"/>
</dbReference>
<dbReference type="InterPro" id="IPR036852">
    <property type="entry name" value="Peptidase_S8/S53_dom_sf"/>
</dbReference>
<proteinExistence type="predicted"/>
<feature type="domain" description="Peptidase S8/S53" evidence="1">
    <location>
        <begin position="4"/>
        <end position="157"/>
    </location>
</feature>
<dbReference type="InterPro" id="IPR046940">
    <property type="entry name" value="TPPII_Ig-like_sf"/>
</dbReference>
<reference evidence="3" key="1">
    <citation type="submission" date="2022-11" db="UniProtKB">
        <authorList>
            <consortium name="WormBaseParasite"/>
        </authorList>
    </citation>
    <scope>IDENTIFICATION</scope>
</reference>
<sequence>MYNKHNILLFKCSGNSGPLYSTVPKCDSNVENYIFKIGAVLTSEVQKRAYHIFGINDANPPHPVVYSWSSRGPGGFRSRGVDFVAPGALRRKTSTISFENFFHGTNYSSANAAGAVACLLSGLKAKSIKYSPDLIKFALFKTAFLPKNENIFEFGHGIIQINEAFEYFCKNVIEFKNIPKLSNVAEGIMFIPNDGKEQVVLEESVDLSNYINYENQDTTELKLQVSKNAENFMEVSKINENNLSFFVKVDTNKLEAGNSNFGEIMILHPKIGSIFNIPIFVCNPIKVSETQNFYIKKETFLTYEKPYRIRFYPENINICDIKITASKCLITNCWIQYCFPYSMNVKEANNTKKFLIFSRINPSEKLSIKVNKNEVFEICIYQMVCATLPNAKFTLEFNFKNEDQKEGESANGTN</sequence>
<dbReference type="AlphaFoldDB" id="A0A914PX18"/>
<dbReference type="GO" id="GO:0004252">
    <property type="term" value="F:serine-type endopeptidase activity"/>
    <property type="evidence" value="ECO:0007669"/>
    <property type="project" value="InterPro"/>
</dbReference>
<protein>
    <submittedName>
        <fullName evidence="3">Peptidase S8/S53 domain-containing protein</fullName>
    </submittedName>
</protein>
<evidence type="ECO:0000313" key="3">
    <source>
        <dbReference type="WBParaSite" id="PDA_v2.g1940.t1"/>
    </source>
</evidence>
<dbReference type="Gene3D" id="3.40.50.200">
    <property type="entry name" value="Peptidase S8/S53 domain"/>
    <property type="match status" value="1"/>
</dbReference>
<evidence type="ECO:0000313" key="2">
    <source>
        <dbReference type="Proteomes" id="UP000887578"/>
    </source>
</evidence>
<keyword evidence="2" id="KW-1185">Reference proteome</keyword>
<dbReference type="Pfam" id="PF00082">
    <property type="entry name" value="Peptidase_S8"/>
    <property type="match status" value="1"/>
</dbReference>
<dbReference type="Gene3D" id="2.60.40.3170">
    <property type="match status" value="1"/>
</dbReference>
<name>A0A914PX18_9BILA</name>
<dbReference type="SUPFAM" id="SSF52743">
    <property type="entry name" value="Subtilisin-like"/>
    <property type="match status" value="1"/>
</dbReference>
<accession>A0A914PX18</accession>
<evidence type="ECO:0000259" key="1">
    <source>
        <dbReference type="Pfam" id="PF00082"/>
    </source>
</evidence>
<dbReference type="WBParaSite" id="PDA_v2.g1940.t1">
    <property type="protein sequence ID" value="PDA_v2.g1940.t1"/>
    <property type="gene ID" value="PDA_v2.g1940"/>
</dbReference>